<feature type="compositionally biased region" description="Basic and acidic residues" evidence="1">
    <location>
        <begin position="106"/>
        <end position="117"/>
    </location>
</feature>
<dbReference type="Pfam" id="PF09495">
    <property type="entry name" value="DUF2462"/>
    <property type="match status" value="1"/>
</dbReference>
<evidence type="ECO:0000313" key="2">
    <source>
        <dbReference type="EMBL" id="GAX79249.1"/>
    </source>
</evidence>
<dbReference type="OrthoDB" id="511222at2759"/>
<protein>
    <submittedName>
        <fullName evidence="2">Uncharacterized protein</fullName>
    </submittedName>
</protein>
<feature type="compositionally biased region" description="Basic and acidic residues" evidence="1">
    <location>
        <begin position="32"/>
        <end position="41"/>
    </location>
</feature>
<evidence type="ECO:0000313" key="3">
    <source>
        <dbReference type="Proteomes" id="UP000232323"/>
    </source>
</evidence>
<proteinExistence type="predicted"/>
<keyword evidence="3" id="KW-1185">Reference proteome</keyword>
<gene>
    <name evidence="2" type="ORF">CEUSTIGMA_g6689.t1</name>
</gene>
<dbReference type="EMBL" id="BEGY01000040">
    <property type="protein sequence ID" value="GAX79249.1"/>
    <property type="molecule type" value="Genomic_DNA"/>
</dbReference>
<feature type="compositionally biased region" description="Basic residues" evidence="1">
    <location>
        <begin position="22"/>
        <end position="31"/>
    </location>
</feature>
<dbReference type="InterPro" id="IPR019034">
    <property type="entry name" value="UPF0390"/>
</dbReference>
<name>A0A250X8K4_9CHLO</name>
<dbReference type="PANTHER" id="PTHR36769:SF1">
    <property type="entry name" value="2,3-BISPHOSPHOGLYCERATE-DEPENDENT PHOSPHOGLYCERATE MUTASE"/>
    <property type="match status" value="1"/>
</dbReference>
<accession>A0A250X8K4</accession>
<evidence type="ECO:0000256" key="1">
    <source>
        <dbReference type="SAM" id="MobiDB-lite"/>
    </source>
</evidence>
<feature type="compositionally biased region" description="Basic and acidic residues" evidence="1">
    <location>
        <begin position="89"/>
        <end position="99"/>
    </location>
</feature>
<feature type="region of interest" description="Disordered" evidence="1">
    <location>
        <begin position="1"/>
        <end position="41"/>
    </location>
</feature>
<organism evidence="2 3">
    <name type="scientific">Chlamydomonas eustigma</name>
    <dbReference type="NCBI Taxonomy" id="1157962"/>
    <lineage>
        <taxon>Eukaryota</taxon>
        <taxon>Viridiplantae</taxon>
        <taxon>Chlorophyta</taxon>
        <taxon>core chlorophytes</taxon>
        <taxon>Chlorophyceae</taxon>
        <taxon>CS clade</taxon>
        <taxon>Chlamydomonadales</taxon>
        <taxon>Chlamydomonadaceae</taxon>
        <taxon>Chlamydomonas</taxon>
    </lineage>
</organism>
<dbReference type="PANTHER" id="PTHR36769">
    <property type="entry name" value="2,3-BISPHOSPHOGLYCERATE-DEPENDENT PHOSPHOGLYCERATE MUTASE"/>
    <property type="match status" value="1"/>
</dbReference>
<sequence>MPQKPLKANKKIEKKKQPAANRHGKVPQQRKGKYDKPPKKGIELERYVENKELTRDINANNEANFAAVAESKGGRLKTLKGALPPALASKDKAARDKAAKLALKQQRKDDDAAYDAEKMEEEED</sequence>
<comment type="caution">
    <text evidence="2">The sequence shown here is derived from an EMBL/GenBank/DDBJ whole genome shotgun (WGS) entry which is preliminary data.</text>
</comment>
<dbReference type="Proteomes" id="UP000232323">
    <property type="component" value="Unassembled WGS sequence"/>
</dbReference>
<reference evidence="2 3" key="1">
    <citation type="submission" date="2017-08" db="EMBL/GenBank/DDBJ databases">
        <title>Acidophilic green algal genome provides insights into adaptation to an acidic environment.</title>
        <authorList>
            <person name="Hirooka S."/>
            <person name="Hirose Y."/>
            <person name="Kanesaki Y."/>
            <person name="Higuchi S."/>
            <person name="Fujiwara T."/>
            <person name="Onuma R."/>
            <person name="Era A."/>
            <person name="Ohbayashi R."/>
            <person name="Uzuka A."/>
            <person name="Nozaki H."/>
            <person name="Yoshikawa H."/>
            <person name="Miyagishima S.Y."/>
        </authorList>
    </citation>
    <scope>NUCLEOTIDE SEQUENCE [LARGE SCALE GENOMIC DNA]</scope>
    <source>
        <strain evidence="2 3">NIES-2499</strain>
    </source>
</reference>
<dbReference type="AlphaFoldDB" id="A0A250X8K4"/>
<feature type="region of interest" description="Disordered" evidence="1">
    <location>
        <begin position="87"/>
        <end position="124"/>
    </location>
</feature>